<dbReference type="Gene3D" id="3.40.50.10190">
    <property type="entry name" value="BRCT domain"/>
    <property type="match status" value="1"/>
</dbReference>
<dbReference type="PROSITE" id="PS50172">
    <property type="entry name" value="BRCT"/>
    <property type="match status" value="1"/>
</dbReference>
<feature type="compositionally biased region" description="Acidic residues" evidence="1">
    <location>
        <begin position="418"/>
        <end position="427"/>
    </location>
</feature>
<feature type="region of interest" description="Disordered" evidence="1">
    <location>
        <begin position="24"/>
        <end position="54"/>
    </location>
</feature>
<accession>A0A9N9H8X4</accession>
<name>A0A9N9H8X4_9GLOM</name>
<feature type="compositionally biased region" description="Basic residues" evidence="1">
    <location>
        <begin position="140"/>
        <end position="149"/>
    </location>
</feature>
<sequence length="464" mass="51333">MASEDEGNTQPTNPNTISMLSECEDLMPATPLESSASIDTDKKENPQTSLHLSGSFYSGMDSLNILSSQEIDTSMNAEPINVKNKKRTFDSISEENPDESHVISHDTDAPVSKKINTKTTSAVDQTETQNVQLSSFSFKPVKRKTRKAMYKITNEKEVASSSNKKARHDSSVHASQSTSSYKKARHDSSVHASQSTSSYKKARHDSSVHASQSTSSQKSTIDSSERVHSGSSKSTRGRKKKSTRETASSKNTRPTLSPDGIFSGYRIFFIPKKIDSVRLRLLKEKVVERGGQVIDGEFDASATHVITALQGQKILKTLGIREKNLPQYEKLVDIEPYIVQTSDVLSTQQTEKRAHDNDEDKRQESLTPKRRSVSPPSILPEVSTPTYESSPTVRNVISGDDPLTEMIAETKHLVDEGFLLDDYDDESQSVQGEISDSEDKSEDEMIESSTQNEEALSQSQEVTS</sequence>
<proteinExistence type="predicted"/>
<feature type="compositionally biased region" description="Polar residues" evidence="1">
    <location>
        <begin position="190"/>
        <end position="199"/>
    </location>
</feature>
<feature type="non-terminal residue" evidence="3">
    <location>
        <position position="464"/>
    </location>
</feature>
<comment type="caution">
    <text evidence="3">The sequence shown here is derived from an EMBL/GenBank/DDBJ whole genome shotgun (WGS) entry which is preliminary data.</text>
</comment>
<dbReference type="InterPro" id="IPR036420">
    <property type="entry name" value="BRCT_dom_sf"/>
</dbReference>
<keyword evidence="4" id="KW-1185">Reference proteome</keyword>
<dbReference type="InterPro" id="IPR001357">
    <property type="entry name" value="BRCT_dom"/>
</dbReference>
<feature type="compositionally biased region" description="Basic and acidic residues" evidence="1">
    <location>
        <begin position="350"/>
        <end position="364"/>
    </location>
</feature>
<evidence type="ECO:0000259" key="2">
    <source>
        <dbReference type="PROSITE" id="PS50172"/>
    </source>
</evidence>
<protein>
    <submittedName>
        <fullName evidence="3">17659_t:CDS:1</fullName>
    </submittedName>
</protein>
<feature type="compositionally biased region" description="Polar residues" evidence="1">
    <location>
        <begin position="117"/>
        <end position="126"/>
    </location>
</feature>
<dbReference type="AlphaFoldDB" id="A0A9N9H8X4"/>
<feature type="compositionally biased region" description="Polar residues" evidence="1">
    <location>
        <begin position="172"/>
        <end position="181"/>
    </location>
</feature>
<feature type="region of interest" description="Disordered" evidence="1">
    <location>
        <begin position="91"/>
        <end position="126"/>
    </location>
</feature>
<evidence type="ECO:0000313" key="4">
    <source>
        <dbReference type="Proteomes" id="UP000789396"/>
    </source>
</evidence>
<feature type="domain" description="BRCT" evidence="2">
    <location>
        <begin position="257"/>
        <end position="307"/>
    </location>
</feature>
<feature type="compositionally biased region" description="Polar residues" evidence="1">
    <location>
        <begin position="245"/>
        <end position="255"/>
    </location>
</feature>
<feature type="compositionally biased region" description="Acidic residues" evidence="1">
    <location>
        <begin position="435"/>
        <end position="446"/>
    </location>
</feature>
<feature type="non-terminal residue" evidence="3">
    <location>
        <position position="1"/>
    </location>
</feature>
<evidence type="ECO:0000256" key="1">
    <source>
        <dbReference type="SAM" id="MobiDB-lite"/>
    </source>
</evidence>
<gene>
    <name evidence="3" type="ORF">RFULGI_LOCUS8715</name>
</gene>
<feature type="compositionally biased region" description="Basic and acidic residues" evidence="1">
    <location>
        <begin position="98"/>
        <end position="108"/>
    </location>
</feature>
<organism evidence="3 4">
    <name type="scientific">Racocetra fulgida</name>
    <dbReference type="NCBI Taxonomy" id="60492"/>
    <lineage>
        <taxon>Eukaryota</taxon>
        <taxon>Fungi</taxon>
        <taxon>Fungi incertae sedis</taxon>
        <taxon>Mucoromycota</taxon>
        <taxon>Glomeromycotina</taxon>
        <taxon>Glomeromycetes</taxon>
        <taxon>Diversisporales</taxon>
        <taxon>Gigasporaceae</taxon>
        <taxon>Racocetra</taxon>
    </lineage>
</organism>
<evidence type="ECO:0000313" key="3">
    <source>
        <dbReference type="EMBL" id="CAG8657527.1"/>
    </source>
</evidence>
<reference evidence="3" key="1">
    <citation type="submission" date="2021-06" db="EMBL/GenBank/DDBJ databases">
        <authorList>
            <person name="Kallberg Y."/>
            <person name="Tangrot J."/>
            <person name="Rosling A."/>
        </authorList>
    </citation>
    <scope>NUCLEOTIDE SEQUENCE</scope>
    <source>
        <strain evidence="3">IN212</strain>
    </source>
</reference>
<feature type="region of interest" description="Disordered" evidence="1">
    <location>
        <begin position="418"/>
        <end position="464"/>
    </location>
</feature>
<dbReference type="Proteomes" id="UP000789396">
    <property type="component" value="Unassembled WGS sequence"/>
</dbReference>
<feature type="region of interest" description="Disordered" evidence="1">
    <location>
        <begin position="345"/>
        <end position="398"/>
    </location>
</feature>
<dbReference type="SUPFAM" id="SSF52113">
    <property type="entry name" value="BRCT domain"/>
    <property type="match status" value="1"/>
</dbReference>
<dbReference type="EMBL" id="CAJVPZ010014430">
    <property type="protein sequence ID" value="CAG8657527.1"/>
    <property type="molecule type" value="Genomic_DNA"/>
</dbReference>
<dbReference type="OrthoDB" id="205514at2759"/>
<feature type="compositionally biased region" description="Low complexity" evidence="1">
    <location>
        <begin position="208"/>
        <end position="222"/>
    </location>
</feature>
<feature type="region of interest" description="Disordered" evidence="1">
    <location>
        <begin position="140"/>
        <end position="256"/>
    </location>
</feature>
<feature type="compositionally biased region" description="Polar residues" evidence="1">
    <location>
        <begin position="383"/>
        <end position="395"/>
    </location>
</feature>
<feature type="compositionally biased region" description="Polar residues" evidence="1">
    <location>
        <begin position="450"/>
        <end position="464"/>
    </location>
</feature>